<dbReference type="AlphaFoldDB" id="A0A9I9EIE5"/>
<proteinExistence type="predicted"/>
<reference evidence="1" key="1">
    <citation type="submission" date="2023-03" db="UniProtKB">
        <authorList>
            <consortium name="EnsemblPlants"/>
        </authorList>
    </citation>
    <scope>IDENTIFICATION</scope>
</reference>
<dbReference type="EnsemblPlants" id="MELO3C034242.2.1">
    <property type="protein sequence ID" value="MELO3C034242.2.1"/>
    <property type="gene ID" value="MELO3C034242.2"/>
</dbReference>
<sequence length="69" mass="7881">MGRANPSNISRALIALFNQESSSGESTMRSFQIIMISPEQPFESKVFGSCLMKEIVFVWLEKDCLFYHC</sequence>
<organism evidence="1">
    <name type="scientific">Cucumis melo</name>
    <name type="common">Muskmelon</name>
    <dbReference type="NCBI Taxonomy" id="3656"/>
    <lineage>
        <taxon>Eukaryota</taxon>
        <taxon>Viridiplantae</taxon>
        <taxon>Streptophyta</taxon>
        <taxon>Embryophyta</taxon>
        <taxon>Tracheophyta</taxon>
        <taxon>Spermatophyta</taxon>
        <taxon>Magnoliopsida</taxon>
        <taxon>eudicotyledons</taxon>
        <taxon>Gunneridae</taxon>
        <taxon>Pentapetalae</taxon>
        <taxon>rosids</taxon>
        <taxon>fabids</taxon>
        <taxon>Cucurbitales</taxon>
        <taxon>Cucurbitaceae</taxon>
        <taxon>Benincaseae</taxon>
        <taxon>Cucumis</taxon>
    </lineage>
</organism>
<dbReference type="Gramene" id="MELO3C034242.2.1">
    <property type="protein sequence ID" value="MELO3C034242.2.1"/>
    <property type="gene ID" value="MELO3C034242.2"/>
</dbReference>
<name>A0A9I9EIE5_CUCME</name>
<evidence type="ECO:0000313" key="1">
    <source>
        <dbReference type="EnsemblPlants" id="MELO3C034242.2.1"/>
    </source>
</evidence>
<accession>A0A9I9EIE5</accession>
<protein>
    <submittedName>
        <fullName evidence="1">Uncharacterized protein</fullName>
    </submittedName>
</protein>